<sequence length="196" mass="21630">MKIKFLLASITLISSTNIMAQPEPRHGFIESPPSRAFLCSKQGGELNKDCGPAQYEPQSIEGLKGFPQAGPPDGTIASAGNQTFQQLNAQTPYRWHKVNINPGENIFKWSLSAPHSTTSWEFFITKPDWNPNKPLTRADFVLTPFCSQFDGGANPAKVVAIKCNVPQREGYNIILGVWTIANTANAFYQVIDANFK</sequence>
<dbReference type="RefSeq" id="WP_050116488.1">
    <property type="nucleotide sequence ID" value="NZ_CABHXQ010000076.1"/>
</dbReference>
<evidence type="ECO:0000256" key="2">
    <source>
        <dbReference type="SAM" id="SignalP"/>
    </source>
</evidence>
<dbReference type="Proteomes" id="UP000041882">
    <property type="component" value="Unassembled WGS sequence"/>
</dbReference>
<evidence type="ECO:0000256" key="1">
    <source>
        <dbReference type="ARBA" id="ARBA00022729"/>
    </source>
</evidence>
<name>A0A0T9R0C8_9GAMM</name>
<dbReference type="EMBL" id="CQAW01000030">
    <property type="protein sequence ID" value="CNI38206.1"/>
    <property type="molecule type" value="Genomic_DNA"/>
</dbReference>
<dbReference type="AlphaFoldDB" id="A0A0T9R0C8"/>
<dbReference type="InterPro" id="IPR014756">
    <property type="entry name" value="Ig_E-set"/>
</dbReference>
<keyword evidence="1 2" id="KW-0732">Signal</keyword>
<dbReference type="InterPro" id="IPR051024">
    <property type="entry name" value="GlcNAc_Chitin_IntDeg"/>
</dbReference>
<dbReference type="PANTHER" id="PTHR34823">
    <property type="entry name" value="GLCNAC-BINDING PROTEIN A"/>
    <property type="match status" value="1"/>
</dbReference>
<proteinExistence type="predicted"/>
<dbReference type="PANTHER" id="PTHR34823:SF1">
    <property type="entry name" value="CHITIN-BINDING TYPE-4 DOMAIN-CONTAINING PROTEIN"/>
    <property type="match status" value="1"/>
</dbReference>
<dbReference type="CDD" id="cd21177">
    <property type="entry name" value="LPMO_AA10"/>
    <property type="match status" value="1"/>
</dbReference>
<organism evidence="4 5">
    <name type="scientific">Yersinia thracica</name>
    <dbReference type="NCBI Taxonomy" id="2890319"/>
    <lineage>
        <taxon>Bacteria</taxon>
        <taxon>Pseudomonadati</taxon>
        <taxon>Pseudomonadota</taxon>
        <taxon>Gammaproteobacteria</taxon>
        <taxon>Enterobacterales</taxon>
        <taxon>Yersiniaceae</taxon>
        <taxon>Yersinia</taxon>
    </lineage>
</organism>
<dbReference type="Gene3D" id="2.70.50.50">
    <property type="entry name" value="chitin-binding protein cbp21"/>
    <property type="match status" value="1"/>
</dbReference>
<keyword evidence="5" id="KW-1185">Reference proteome</keyword>
<accession>A0A0T9R0C8</accession>
<evidence type="ECO:0000313" key="5">
    <source>
        <dbReference type="Proteomes" id="UP000041882"/>
    </source>
</evidence>
<reference evidence="5" key="1">
    <citation type="submission" date="2015-03" db="EMBL/GenBank/DDBJ databases">
        <authorList>
            <consortium name="Pathogen Informatics"/>
            <person name="Murphy D."/>
        </authorList>
    </citation>
    <scope>NUCLEOTIDE SEQUENCE [LARGE SCALE GENOMIC DNA]</scope>
    <source>
        <strain evidence="5">IP6945</strain>
    </source>
</reference>
<dbReference type="Pfam" id="PF03067">
    <property type="entry name" value="LPMO_10"/>
    <property type="match status" value="1"/>
</dbReference>
<dbReference type="InterPro" id="IPR004302">
    <property type="entry name" value="Cellulose/chitin-bd_N"/>
</dbReference>
<evidence type="ECO:0000259" key="3">
    <source>
        <dbReference type="Pfam" id="PF03067"/>
    </source>
</evidence>
<feature type="chain" id="PRO_5006695834" evidence="2">
    <location>
        <begin position="21"/>
        <end position="196"/>
    </location>
</feature>
<dbReference type="SUPFAM" id="SSF81296">
    <property type="entry name" value="E set domains"/>
    <property type="match status" value="1"/>
</dbReference>
<feature type="domain" description="Chitin-binding type-4" evidence="3">
    <location>
        <begin position="26"/>
        <end position="192"/>
    </location>
</feature>
<gene>
    <name evidence="4" type="primary">ChiY</name>
    <name evidence="4" type="ORF">ERS008472_03996</name>
</gene>
<evidence type="ECO:0000313" key="4">
    <source>
        <dbReference type="EMBL" id="CNI38206.1"/>
    </source>
</evidence>
<feature type="signal peptide" evidence="2">
    <location>
        <begin position="1"/>
        <end position="20"/>
    </location>
</feature>
<protein>
    <submittedName>
        <fullName evidence="4">N-acetylglucosamine-binding protein A</fullName>
    </submittedName>
</protein>